<sequence>MSMTWVARRLAIAAYPSAVCELLDPRDPGVAALLNDVRGPELPG</sequence>
<accession>A0ABU2DQ76</accession>
<dbReference type="Proteomes" id="UP001251870">
    <property type="component" value="Unassembled WGS sequence"/>
</dbReference>
<dbReference type="EMBL" id="JAVKGR010000002">
    <property type="protein sequence ID" value="MDR8018551.1"/>
    <property type="molecule type" value="Genomic_DNA"/>
</dbReference>
<organism evidence="1 2">
    <name type="scientific">Nesterenkonia aerolata</name>
    <dbReference type="NCBI Taxonomy" id="3074079"/>
    <lineage>
        <taxon>Bacteria</taxon>
        <taxon>Bacillati</taxon>
        <taxon>Actinomycetota</taxon>
        <taxon>Actinomycetes</taxon>
        <taxon>Micrococcales</taxon>
        <taxon>Micrococcaceae</taxon>
        <taxon>Nesterenkonia</taxon>
    </lineage>
</organism>
<evidence type="ECO:0000313" key="1">
    <source>
        <dbReference type="EMBL" id="MDR8018551.1"/>
    </source>
</evidence>
<keyword evidence="2" id="KW-1185">Reference proteome</keyword>
<protein>
    <submittedName>
        <fullName evidence="1">Uncharacterized protein</fullName>
    </submittedName>
</protein>
<comment type="caution">
    <text evidence="1">The sequence shown here is derived from an EMBL/GenBank/DDBJ whole genome shotgun (WGS) entry which is preliminary data.</text>
</comment>
<reference evidence="1 2" key="1">
    <citation type="submission" date="2023-09" db="EMBL/GenBank/DDBJ databases">
        <title>Description of three actinobacteria isolated from air of manufacturing shop in a pharmaceutical factory.</title>
        <authorList>
            <person name="Zhang D.-F."/>
        </authorList>
    </citation>
    <scope>NUCLEOTIDE SEQUENCE [LARGE SCALE GENOMIC DNA]</scope>
    <source>
        <strain evidence="1 2">LY-0111</strain>
    </source>
</reference>
<proteinExistence type="predicted"/>
<evidence type="ECO:0000313" key="2">
    <source>
        <dbReference type="Proteomes" id="UP001251870"/>
    </source>
</evidence>
<gene>
    <name evidence="1" type="ORF">RIL96_03100</name>
</gene>
<name>A0ABU2DQ76_9MICC</name>
<dbReference type="RefSeq" id="WP_310547541.1">
    <property type="nucleotide sequence ID" value="NZ_JAVKGR010000002.1"/>
</dbReference>